<dbReference type="SUPFAM" id="SSF110087">
    <property type="entry name" value="DR1885-like metal-binding protein"/>
    <property type="match status" value="1"/>
</dbReference>
<protein>
    <submittedName>
        <fullName evidence="2">Copper chaperone PCu(A)C</fullName>
    </submittedName>
</protein>
<keyword evidence="3" id="KW-1185">Reference proteome</keyword>
<accession>A0A385Z1P4</accession>
<dbReference type="Gene3D" id="2.60.40.1890">
    <property type="entry name" value="PCu(A)C copper chaperone"/>
    <property type="match status" value="1"/>
</dbReference>
<dbReference type="InterPro" id="IPR058248">
    <property type="entry name" value="Lxx211020-like"/>
</dbReference>
<evidence type="ECO:0000256" key="1">
    <source>
        <dbReference type="SAM" id="SignalP"/>
    </source>
</evidence>
<dbReference type="KEGG" id="pcav:D3880_03795"/>
<organism evidence="2 3">
    <name type="scientific">Pseudomonas cavernae</name>
    <dbReference type="NCBI Taxonomy" id="2320867"/>
    <lineage>
        <taxon>Bacteria</taxon>
        <taxon>Pseudomonadati</taxon>
        <taxon>Pseudomonadota</taxon>
        <taxon>Gammaproteobacteria</taxon>
        <taxon>Pseudomonadales</taxon>
        <taxon>Pseudomonadaceae</taxon>
        <taxon>Pseudomonas</taxon>
    </lineage>
</organism>
<reference evidence="3" key="1">
    <citation type="submission" date="2018-09" db="EMBL/GenBank/DDBJ databases">
        <authorList>
            <person name="Zhu H."/>
        </authorList>
    </citation>
    <scope>NUCLEOTIDE SEQUENCE [LARGE SCALE GENOMIC DNA]</scope>
    <source>
        <strain evidence="3">K2W31S-8</strain>
    </source>
</reference>
<dbReference type="OrthoDB" id="9796962at2"/>
<sequence length="145" mass="15339">MRRLVQLGAAVLLSVSTTATADLQVSEAKLRLLPGDLPAAGYFTLTNNGSQPVVLSGAQSPAFAQVMMHRSSLENGMASMQPIEQLEIPAGATLTFASGGYHLMLIHRQRELALGDQVEVNLQFADGQSLPVTLTAALPTALRRA</sequence>
<dbReference type="InterPro" id="IPR007410">
    <property type="entry name" value="LpqE-like"/>
</dbReference>
<feature type="signal peptide" evidence="1">
    <location>
        <begin position="1"/>
        <end position="21"/>
    </location>
</feature>
<keyword evidence="1" id="KW-0732">Signal</keyword>
<gene>
    <name evidence="2" type="ORF">D3880_03795</name>
</gene>
<dbReference type="EMBL" id="CP032419">
    <property type="protein sequence ID" value="AYC31572.1"/>
    <property type="molecule type" value="Genomic_DNA"/>
</dbReference>
<dbReference type="InterPro" id="IPR036182">
    <property type="entry name" value="PCuAC_sf"/>
</dbReference>
<dbReference type="Proteomes" id="UP000265560">
    <property type="component" value="Chromosome"/>
</dbReference>
<dbReference type="PANTHER" id="PTHR36302:SF1">
    <property type="entry name" value="COPPER CHAPERONE PCU(A)C"/>
    <property type="match status" value="1"/>
</dbReference>
<name>A0A385Z1P4_9PSED</name>
<evidence type="ECO:0000313" key="3">
    <source>
        <dbReference type="Proteomes" id="UP000265560"/>
    </source>
</evidence>
<proteinExistence type="predicted"/>
<dbReference type="Pfam" id="PF04314">
    <property type="entry name" value="PCuAC"/>
    <property type="match status" value="1"/>
</dbReference>
<dbReference type="AlphaFoldDB" id="A0A385Z1P4"/>
<feature type="chain" id="PRO_5017402101" evidence="1">
    <location>
        <begin position="22"/>
        <end position="145"/>
    </location>
</feature>
<dbReference type="PANTHER" id="PTHR36302">
    <property type="entry name" value="BLR7088 PROTEIN"/>
    <property type="match status" value="1"/>
</dbReference>
<dbReference type="RefSeq" id="WP_119892197.1">
    <property type="nucleotide sequence ID" value="NZ_CP032419.1"/>
</dbReference>
<evidence type="ECO:0000313" key="2">
    <source>
        <dbReference type="EMBL" id="AYC31572.1"/>
    </source>
</evidence>